<organism evidence="8 9">
    <name type="scientific">Limulus polyphemus</name>
    <name type="common">Atlantic horseshoe crab</name>
    <dbReference type="NCBI Taxonomy" id="6850"/>
    <lineage>
        <taxon>Eukaryota</taxon>
        <taxon>Metazoa</taxon>
        <taxon>Ecdysozoa</taxon>
        <taxon>Arthropoda</taxon>
        <taxon>Chelicerata</taxon>
        <taxon>Merostomata</taxon>
        <taxon>Xiphosura</taxon>
        <taxon>Limulidae</taxon>
        <taxon>Limulus</taxon>
    </lineage>
</organism>
<dbReference type="SUPFAM" id="SSF52518">
    <property type="entry name" value="Thiamin diphosphate-binding fold (THDP-binding)"/>
    <property type="match status" value="2"/>
</dbReference>
<evidence type="ECO:0000313" key="9">
    <source>
        <dbReference type="RefSeq" id="XP_013778792.1"/>
    </source>
</evidence>
<evidence type="ECO:0000256" key="5">
    <source>
        <dbReference type="ARBA" id="ARBA00023052"/>
    </source>
</evidence>
<comment type="cofactor">
    <cofactor evidence="1">
        <name>thiamine diphosphate</name>
        <dbReference type="ChEBI" id="CHEBI:58937"/>
    </cofactor>
</comment>
<evidence type="ECO:0000259" key="7">
    <source>
        <dbReference type="SMART" id="SM00861"/>
    </source>
</evidence>
<evidence type="ECO:0000256" key="4">
    <source>
        <dbReference type="ARBA" id="ARBA00023002"/>
    </source>
</evidence>
<keyword evidence="8" id="KW-1185">Reference proteome</keyword>
<evidence type="ECO:0000256" key="1">
    <source>
        <dbReference type="ARBA" id="ARBA00001964"/>
    </source>
</evidence>
<dbReference type="InterPro" id="IPR011603">
    <property type="entry name" value="2oxoglutarate_DH_E1"/>
</dbReference>
<evidence type="ECO:0000256" key="6">
    <source>
        <dbReference type="SAM" id="MobiDB-lite"/>
    </source>
</evidence>
<evidence type="ECO:0000313" key="8">
    <source>
        <dbReference type="Proteomes" id="UP000694941"/>
    </source>
</evidence>
<keyword evidence="4" id="KW-0560">Oxidoreductase</keyword>
<dbReference type="InterPro" id="IPR042179">
    <property type="entry name" value="KGD_C_sf"/>
</dbReference>
<keyword evidence="5" id="KW-0786">Thiamine pyrophosphate</keyword>
<dbReference type="Pfam" id="PF00676">
    <property type="entry name" value="E1_dh"/>
    <property type="match status" value="1"/>
</dbReference>
<evidence type="ECO:0000256" key="3">
    <source>
        <dbReference type="ARBA" id="ARBA00022946"/>
    </source>
</evidence>
<dbReference type="RefSeq" id="XP_013778792.1">
    <property type="nucleotide sequence ID" value="XM_013923338.2"/>
</dbReference>
<dbReference type="PIRSF" id="PIRSF000157">
    <property type="entry name" value="Oxoglu_dh_E1"/>
    <property type="match status" value="1"/>
</dbReference>
<dbReference type="InterPro" id="IPR005475">
    <property type="entry name" value="Transketolase-like_Pyr-bd"/>
</dbReference>
<dbReference type="Proteomes" id="UP000694941">
    <property type="component" value="Unplaced"/>
</dbReference>
<dbReference type="Gene3D" id="3.40.50.970">
    <property type="match status" value="1"/>
</dbReference>
<protein>
    <submittedName>
        <fullName evidence="9">Probable 2-oxoglutarate dehydrogenase E1 component DHKTD1, mitochondrial</fullName>
    </submittedName>
</protein>
<dbReference type="Pfam" id="PF02779">
    <property type="entry name" value="Transket_pyr"/>
    <property type="match status" value="2"/>
</dbReference>
<dbReference type="Gene3D" id="3.40.50.11610">
    <property type="entry name" value="Multifunctional 2-oxoglutarate metabolism enzyme, C-terminal domain"/>
    <property type="match status" value="1"/>
</dbReference>
<dbReference type="Gene3D" id="3.40.50.12470">
    <property type="match status" value="1"/>
</dbReference>
<dbReference type="PANTHER" id="PTHR23152:SF4">
    <property type="entry name" value="2-OXOADIPATE DEHYDROGENASE COMPLEX COMPONENT E1"/>
    <property type="match status" value="1"/>
</dbReference>
<feature type="region of interest" description="Disordered" evidence="6">
    <location>
        <begin position="260"/>
        <end position="296"/>
    </location>
</feature>
<dbReference type="PANTHER" id="PTHR23152">
    <property type="entry name" value="2-OXOGLUTARATE DEHYDROGENASE"/>
    <property type="match status" value="1"/>
</dbReference>
<proteinExistence type="inferred from homology"/>
<dbReference type="SMART" id="SM00861">
    <property type="entry name" value="Transket_pyr"/>
    <property type="match status" value="1"/>
</dbReference>
<feature type="domain" description="Transketolase-like pyrimidine-binding" evidence="7">
    <location>
        <begin position="543"/>
        <end position="759"/>
    </location>
</feature>
<dbReference type="InterPro" id="IPR031717">
    <property type="entry name" value="ODO-1/KGD_C"/>
</dbReference>
<reference evidence="9" key="1">
    <citation type="submission" date="2025-08" db="UniProtKB">
        <authorList>
            <consortium name="RefSeq"/>
        </authorList>
    </citation>
    <scope>IDENTIFICATION</scope>
    <source>
        <tissue evidence="9">Muscle</tissue>
    </source>
</reference>
<comment type="similarity">
    <text evidence="2">Belongs to the alpha-ketoglutarate dehydrogenase family.</text>
</comment>
<name>A0ABM1BBQ8_LIMPO</name>
<accession>A0ABM1BBQ8</accession>
<dbReference type="Gene3D" id="1.10.287.1150">
    <property type="entry name" value="TPP helical domain"/>
    <property type="match status" value="1"/>
</dbReference>
<sequence>MVLQHRQIIKTISSLHIGQSSSNVFRKQKQPFVPATTKHVSRSYHSKQGVYGYKPFPKEEPFKVSQQAVDNRIKQSNLYRMITAYREHGHKVALTDPLATVQSDPMPELDPSRYGLSSSDDSIIQLDGLVGLEKSKGSVQEVIEFLKKAYCGPISVEFQHMSTEEEKEWFAQKFENMQQMWYLTPDKKRTLGKELLKSQMNYSKCGISDIVIGMPHRGRLNLLTGLLNFPAVAMFQKIRGMPEFPETVSGVGDVLSHSLSTSSPQAVSPVTVGKARGKQQSLKVGDYSPGTEAHPGSSVLPVQVHGDASFSGQGIIMETLALANVPHFHVCGSIHLIVNNQLGFTTPSDRGRSSLHCSDVVKIIAAPVIHVNGDHPEEIVKATQLALAYRQEFCKDIIIDLVCFRRWGHNELDDPTFTNPAMYQVIHSRHSVPDGYAQRLVDEGVWTREDVKQILDEHSSSLNENLKQVDSYKPIAKHLKRQWTGLVQPSSSVTSWDTGVPVDLLKFVGAKSVQVPDDFNLHPTLQKSFVLDRLQKVEEGTNLNWATAEALAIGSLLYQGFNVRISGQDVGRGTFSQRHGMLIDQKTNEMYVPLNHMVTDQQGFYEVCNSILSEEAVLGFEYGMSIESPNNLILWEAQFGDFFNGAQIIFDTFISSGENRLLDRRVETTRINFCHLECFLQNRLLDREVETTSLFFCHLECFLQMSDSNESGITDGDNINWQVVNPTTPAQYFHLLRRQVIRNFRKPLIIASPKILLRHPAAVSSLSEMTPGKTFLPVLGDFSVQPSDVHCIIFCSGKHFYALQKHRESLSKKDIAIIRIESLCPFPTNEISAQLQKYPNAKNFIWSQEEHQNMGAWSFIQPRFRNMLGYDLKYVGRGPLGTPAVGIGRIHQQEAKDIVEKPFEN</sequence>
<dbReference type="Pfam" id="PF16870">
    <property type="entry name" value="OxoGdeHyase_C"/>
    <property type="match status" value="1"/>
</dbReference>
<evidence type="ECO:0000256" key="2">
    <source>
        <dbReference type="ARBA" id="ARBA00006936"/>
    </source>
</evidence>
<dbReference type="InterPro" id="IPR001017">
    <property type="entry name" value="DH_E1"/>
</dbReference>
<dbReference type="InterPro" id="IPR029061">
    <property type="entry name" value="THDP-binding"/>
</dbReference>
<gene>
    <name evidence="9" type="primary">LOC106463321</name>
</gene>
<keyword evidence="3" id="KW-0809">Transit peptide</keyword>
<dbReference type="GeneID" id="106463321"/>